<proteinExistence type="predicted"/>
<evidence type="ECO:0000313" key="2">
    <source>
        <dbReference type="Proteomes" id="UP000226442"/>
    </source>
</evidence>
<evidence type="ECO:0000313" key="1">
    <source>
        <dbReference type="EMBL" id="PHX54533.1"/>
    </source>
</evidence>
<gene>
    <name evidence="1" type="ORF">CP500_015545</name>
</gene>
<dbReference type="RefSeq" id="WP_096830267.1">
    <property type="nucleotide sequence ID" value="NZ_NXIB02000093.1"/>
</dbReference>
<comment type="caution">
    <text evidence="1">The sequence shown here is derived from an EMBL/GenBank/DDBJ whole genome shotgun (WGS) entry which is preliminary data.</text>
</comment>
<dbReference type="OrthoDB" id="289429at2"/>
<sequence>MQPEQEQEILNLRDRQLTPKQIARKLGLKASEVSTFLISQAEQTALASAEKGELLPVAQCLVDVNFANVLLRNETSEAGGLGLVMVTRSKGYNRFVAATYLIDYWCLGVKDSIPPRNCNDSQYKTLIENSYSPFLGYEEISVEQAQALVWGAIAYSKILGFEPHRDFEQSKAHLGESTSEIGLKFGRNGKPFYVEGPYDNTTKIINTLKKSVGDGNFDYLFGIG</sequence>
<dbReference type="Proteomes" id="UP000226442">
    <property type="component" value="Unassembled WGS sequence"/>
</dbReference>
<dbReference type="AlphaFoldDB" id="A0A2G4EYC8"/>
<protein>
    <submittedName>
        <fullName evidence="1">Uncharacterized protein</fullName>
    </submittedName>
</protein>
<accession>A0A2G4EYC8</accession>
<organism evidence="1 2">
    <name type="scientific">Tychonema bourrellyi FEM_GT703</name>
    <dbReference type="NCBI Taxonomy" id="2040638"/>
    <lineage>
        <taxon>Bacteria</taxon>
        <taxon>Bacillati</taxon>
        <taxon>Cyanobacteriota</taxon>
        <taxon>Cyanophyceae</taxon>
        <taxon>Oscillatoriophycideae</taxon>
        <taxon>Oscillatoriales</taxon>
        <taxon>Microcoleaceae</taxon>
        <taxon>Tychonema</taxon>
    </lineage>
</organism>
<reference evidence="1" key="1">
    <citation type="submission" date="2017-10" db="EMBL/GenBank/DDBJ databases">
        <title>Draft genome sequence of the planktic cyanobacteria Tychonema bourrellyi isolated from alpine lentic freshwater.</title>
        <authorList>
            <person name="Tett A."/>
            <person name="Armanini F."/>
            <person name="Asnicar F."/>
            <person name="Boscaini A."/>
            <person name="Pasolli E."/>
            <person name="Zolfo M."/>
            <person name="Donati C."/>
            <person name="Salmaso N."/>
            <person name="Segata N."/>
        </authorList>
    </citation>
    <scope>NUCLEOTIDE SEQUENCE</scope>
    <source>
        <strain evidence="1">FEM_GT703</strain>
    </source>
</reference>
<keyword evidence="2" id="KW-1185">Reference proteome</keyword>
<dbReference type="EMBL" id="NXIB02000093">
    <property type="protein sequence ID" value="PHX54533.1"/>
    <property type="molecule type" value="Genomic_DNA"/>
</dbReference>
<name>A0A2G4EYC8_9CYAN</name>